<dbReference type="GO" id="GO:0005484">
    <property type="term" value="F:SNAP receptor activity"/>
    <property type="evidence" value="ECO:0007669"/>
    <property type="project" value="InterPro"/>
</dbReference>
<evidence type="ECO:0000313" key="9">
    <source>
        <dbReference type="EMBL" id="MBY31173.1"/>
    </source>
</evidence>
<name>A0A2S2PP25_SCHGA</name>
<organism evidence="9">
    <name type="scientific">Schizaphis graminum</name>
    <name type="common">Green bug aphid</name>
    <dbReference type="NCBI Taxonomy" id="13262"/>
    <lineage>
        <taxon>Eukaryota</taxon>
        <taxon>Metazoa</taxon>
        <taxon>Ecdysozoa</taxon>
        <taxon>Arthropoda</taxon>
        <taxon>Hexapoda</taxon>
        <taxon>Insecta</taxon>
        <taxon>Pterygota</taxon>
        <taxon>Neoptera</taxon>
        <taxon>Paraneoptera</taxon>
        <taxon>Hemiptera</taxon>
        <taxon>Sternorrhyncha</taxon>
        <taxon>Aphidomorpha</taxon>
        <taxon>Aphidoidea</taxon>
        <taxon>Aphididae</taxon>
        <taxon>Aphidini</taxon>
        <taxon>Schizaphis</taxon>
    </lineage>
</organism>
<dbReference type="PROSITE" id="PS00914">
    <property type="entry name" value="SYNTAXIN"/>
    <property type="match status" value="1"/>
</dbReference>
<dbReference type="GO" id="GO:0006906">
    <property type="term" value="P:vesicle fusion"/>
    <property type="evidence" value="ECO:0007669"/>
    <property type="project" value="TreeGrafter"/>
</dbReference>
<accession>A0A2S2PP25</accession>
<evidence type="ECO:0000256" key="4">
    <source>
        <dbReference type="RuleBase" id="RU003858"/>
    </source>
</evidence>
<dbReference type="InterPro" id="IPR010989">
    <property type="entry name" value="SNARE"/>
</dbReference>
<evidence type="ECO:0000259" key="8">
    <source>
        <dbReference type="PROSITE" id="PS50192"/>
    </source>
</evidence>
<keyword evidence="7" id="KW-1133">Transmembrane helix</keyword>
<feature type="domain" description="T-SNARE coiled-coil homology" evidence="8">
    <location>
        <begin position="173"/>
        <end position="235"/>
    </location>
</feature>
<dbReference type="InterPro" id="IPR006011">
    <property type="entry name" value="Syntaxin_N"/>
</dbReference>
<dbReference type="InterPro" id="IPR006012">
    <property type="entry name" value="Syntaxin/epimorphin_CS"/>
</dbReference>
<dbReference type="GO" id="GO:0000149">
    <property type="term" value="F:SNARE binding"/>
    <property type="evidence" value="ECO:0007669"/>
    <property type="project" value="TreeGrafter"/>
</dbReference>
<comment type="similarity">
    <text evidence="2 4">Belongs to the syntaxin family.</text>
</comment>
<dbReference type="SUPFAM" id="SSF47661">
    <property type="entry name" value="t-snare proteins"/>
    <property type="match status" value="1"/>
</dbReference>
<feature type="compositionally biased region" description="Polar residues" evidence="6">
    <location>
        <begin position="148"/>
        <end position="160"/>
    </location>
</feature>
<feature type="coiled-coil region" evidence="5">
    <location>
        <begin position="169"/>
        <end position="196"/>
    </location>
</feature>
<dbReference type="Pfam" id="PF14523">
    <property type="entry name" value="Syntaxin_2"/>
    <property type="match status" value="1"/>
</dbReference>
<gene>
    <name evidence="9" type="primary">Stx7_1</name>
    <name evidence="9" type="ORF">g.117628</name>
</gene>
<dbReference type="GO" id="GO:0006836">
    <property type="term" value="P:neurotransmitter transport"/>
    <property type="evidence" value="ECO:0007669"/>
    <property type="project" value="UniProtKB-KW"/>
</dbReference>
<evidence type="ECO:0000256" key="1">
    <source>
        <dbReference type="ARBA" id="ARBA00004211"/>
    </source>
</evidence>
<dbReference type="Gene3D" id="1.20.5.110">
    <property type="match status" value="1"/>
</dbReference>
<keyword evidence="7" id="KW-0812">Transmembrane</keyword>
<dbReference type="Gene3D" id="1.20.58.70">
    <property type="match status" value="1"/>
</dbReference>
<dbReference type="PANTHER" id="PTHR19957:SF411">
    <property type="entry name" value="LD23667P"/>
    <property type="match status" value="1"/>
</dbReference>
<evidence type="ECO:0000256" key="5">
    <source>
        <dbReference type="SAM" id="Coils"/>
    </source>
</evidence>
<keyword evidence="3" id="KW-0532">Neurotransmitter transport</keyword>
<dbReference type="EMBL" id="GGMR01018554">
    <property type="protein sequence ID" value="MBY31173.1"/>
    <property type="molecule type" value="Transcribed_RNA"/>
</dbReference>
<dbReference type="PANTHER" id="PTHR19957">
    <property type="entry name" value="SYNTAXIN"/>
    <property type="match status" value="1"/>
</dbReference>
<dbReference type="FunFam" id="1.20.58.70:FF:000006">
    <property type="entry name" value="Syntaxin 7"/>
    <property type="match status" value="1"/>
</dbReference>
<dbReference type="GO" id="GO:0031201">
    <property type="term" value="C:SNARE complex"/>
    <property type="evidence" value="ECO:0007669"/>
    <property type="project" value="TreeGrafter"/>
</dbReference>
<dbReference type="SMART" id="SM00503">
    <property type="entry name" value="SynN"/>
    <property type="match status" value="1"/>
</dbReference>
<feature type="transmembrane region" description="Helical" evidence="7">
    <location>
        <begin position="247"/>
        <end position="267"/>
    </location>
</feature>
<dbReference type="GO" id="GO:0006886">
    <property type="term" value="P:intracellular protein transport"/>
    <property type="evidence" value="ECO:0007669"/>
    <property type="project" value="InterPro"/>
</dbReference>
<evidence type="ECO:0000256" key="3">
    <source>
        <dbReference type="ARBA" id="ARBA00022775"/>
    </source>
</evidence>
<evidence type="ECO:0000256" key="2">
    <source>
        <dbReference type="ARBA" id="ARBA00009063"/>
    </source>
</evidence>
<proteinExistence type="inferred from homology"/>
<dbReference type="AlphaFoldDB" id="A0A2S2PP25"/>
<evidence type="ECO:0000256" key="7">
    <source>
        <dbReference type="SAM" id="Phobius"/>
    </source>
</evidence>
<dbReference type="Pfam" id="PF05739">
    <property type="entry name" value="SNARE"/>
    <property type="match status" value="1"/>
</dbReference>
<feature type="region of interest" description="Disordered" evidence="6">
    <location>
        <begin position="129"/>
        <end position="160"/>
    </location>
</feature>
<keyword evidence="3" id="KW-0813">Transport</keyword>
<dbReference type="SMART" id="SM00397">
    <property type="entry name" value="t_SNARE"/>
    <property type="match status" value="1"/>
</dbReference>
<dbReference type="InterPro" id="IPR000727">
    <property type="entry name" value="T_SNARE_dom"/>
</dbReference>
<dbReference type="GO" id="GO:0008021">
    <property type="term" value="C:synaptic vesicle"/>
    <property type="evidence" value="ECO:0007669"/>
    <property type="project" value="TreeGrafter"/>
</dbReference>
<reference evidence="9" key="1">
    <citation type="submission" date="2018-04" db="EMBL/GenBank/DDBJ databases">
        <title>Transcriptome of Schizaphis graminum biotype I.</title>
        <authorList>
            <person name="Scully E.D."/>
            <person name="Geib S.M."/>
            <person name="Palmer N.A."/>
            <person name="Koch K."/>
            <person name="Bradshaw J."/>
            <person name="Heng-Moss T."/>
            <person name="Sarath G."/>
        </authorList>
    </citation>
    <scope>NUCLEOTIDE SEQUENCE</scope>
</reference>
<dbReference type="InterPro" id="IPR045242">
    <property type="entry name" value="Syntaxin"/>
</dbReference>
<protein>
    <submittedName>
        <fullName evidence="9">Syntaxin-7</fullName>
    </submittedName>
</protein>
<keyword evidence="7" id="KW-0472">Membrane</keyword>
<dbReference type="PROSITE" id="PS50192">
    <property type="entry name" value="T_SNARE"/>
    <property type="match status" value="1"/>
</dbReference>
<evidence type="ECO:0000256" key="6">
    <source>
        <dbReference type="SAM" id="MobiDB-lite"/>
    </source>
</evidence>
<keyword evidence="5" id="KW-0175">Coiled coil</keyword>
<comment type="subcellular location">
    <subcellularLocation>
        <location evidence="1">Membrane</location>
        <topology evidence="1">Single-pass type IV membrane protein</topology>
    </subcellularLocation>
</comment>
<sequence length="269" mass="30623">MDSFYGNSYQSNGGEKDFQKLAQLIGTNIQKISQNVSSMNRMVNQLNTVQDATEVRKQLHQISHYTQQLSKDTSHNLKELNEIRSYSSQTDQRQLKIQKERLAESFTSALNAFQAIQRKAYDKENAELMKRTKASSSTGKLPPPPGSKYQNGYSNPNENQNDQTQIQILDEVNLQVVEQEQAIRQLENDISDVNQIFKELGTLVHNQGEIIDSIEANVQITNVSVQEATGQLRRATDYTNKLRKKRFYLLVICAVILIIITLTIVWGSK</sequence>
<dbReference type="GO" id="GO:0048278">
    <property type="term" value="P:vesicle docking"/>
    <property type="evidence" value="ECO:0007669"/>
    <property type="project" value="TreeGrafter"/>
</dbReference>